<dbReference type="InterPro" id="IPR000504">
    <property type="entry name" value="RRM_dom"/>
</dbReference>
<comment type="caution">
    <text evidence="3">The sequence shown here is derived from an EMBL/GenBank/DDBJ whole genome shotgun (WGS) entry which is preliminary data.</text>
</comment>
<dbReference type="SUPFAM" id="SSF54928">
    <property type="entry name" value="RNA-binding domain, RBD"/>
    <property type="match status" value="1"/>
</dbReference>
<dbReference type="Pfam" id="PF00076">
    <property type="entry name" value="RRM_1"/>
    <property type="match status" value="1"/>
</dbReference>
<evidence type="ECO:0000313" key="4">
    <source>
        <dbReference type="Proteomes" id="UP000593577"/>
    </source>
</evidence>
<dbReference type="Gene3D" id="3.30.70.330">
    <property type="match status" value="1"/>
</dbReference>
<keyword evidence="1" id="KW-0694">RNA-binding</keyword>
<organism evidence="3 4">
    <name type="scientific">Gossypium aridum</name>
    <name type="common">American cotton</name>
    <name type="synonym">Erioxylum aridum</name>
    <dbReference type="NCBI Taxonomy" id="34290"/>
    <lineage>
        <taxon>Eukaryota</taxon>
        <taxon>Viridiplantae</taxon>
        <taxon>Streptophyta</taxon>
        <taxon>Embryophyta</taxon>
        <taxon>Tracheophyta</taxon>
        <taxon>Spermatophyta</taxon>
        <taxon>Magnoliopsida</taxon>
        <taxon>eudicotyledons</taxon>
        <taxon>Gunneridae</taxon>
        <taxon>Pentapetalae</taxon>
        <taxon>rosids</taxon>
        <taxon>malvids</taxon>
        <taxon>Malvales</taxon>
        <taxon>Malvaceae</taxon>
        <taxon>Malvoideae</taxon>
        <taxon>Gossypium</taxon>
    </lineage>
</organism>
<feature type="non-terminal residue" evidence="3">
    <location>
        <position position="1"/>
    </location>
</feature>
<gene>
    <name evidence="3" type="ORF">Goari_004287</name>
</gene>
<dbReference type="PROSITE" id="PS50102">
    <property type="entry name" value="RRM"/>
    <property type="match status" value="1"/>
</dbReference>
<evidence type="ECO:0000259" key="2">
    <source>
        <dbReference type="PROSITE" id="PS50102"/>
    </source>
</evidence>
<keyword evidence="4" id="KW-1185">Reference proteome</keyword>
<proteinExistence type="predicted"/>
<dbReference type="EMBL" id="JABFAA010000010">
    <property type="protein sequence ID" value="MBA0693951.1"/>
    <property type="molecule type" value="Genomic_DNA"/>
</dbReference>
<dbReference type="Proteomes" id="UP000593577">
    <property type="component" value="Unassembled WGS sequence"/>
</dbReference>
<protein>
    <recommendedName>
        <fullName evidence="2">RRM domain-containing protein</fullName>
    </recommendedName>
</protein>
<accession>A0A7J8Y2Z4</accession>
<reference evidence="3 4" key="1">
    <citation type="journal article" date="2019" name="Genome Biol. Evol.">
        <title>Insights into the evolution of the New World diploid cottons (Gossypium, subgenus Houzingenia) based on genome sequencing.</title>
        <authorList>
            <person name="Grover C.E."/>
            <person name="Arick M.A. 2nd"/>
            <person name="Thrash A."/>
            <person name="Conover J.L."/>
            <person name="Sanders W.S."/>
            <person name="Peterson D.G."/>
            <person name="Frelichowski J.E."/>
            <person name="Scheffler J.A."/>
            <person name="Scheffler B.E."/>
            <person name="Wendel J.F."/>
        </authorList>
    </citation>
    <scope>NUCLEOTIDE SEQUENCE [LARGE SCALE GENOMIC DNA]</scope>
    <source>
        <strain evidence="3">185</strain>
        <tissue evidence="3">Leaf</tissue>
    </source>
</reference>
<sequence length="154" mass="16377">VTSVDLHRLFHTLGAGTIEDVRVQRDKGFGFVRYSLHTEAALAIQMGNARILCGKPIKCLWGSKPTAPGTSSAPLPPPAAAHMPGFSAADLAAYEQHMAMSKYGGAQVMGMMHPRGQHALKQVAMGMGVAAAGQAIYDGGYQNVATTQQLMYYQ</sequence>
<feature type="domain" description="RRM" evidence="2">
    <location>
        <begin position="1"/>
        <end position="64"/>
    </location>
</feature>
<dbReference type="GO" id="GO:0003723">
    <property type="term" value="F:RNA binding"/>
    <property type="evidence" value="ECO:0007669"/>
    <property type="project" value="UniProtKB-UniRule"/>
</dbReference>
<evidence type="ECO:0000256" key="1">
    <source>
        <dbReference type="PROSITE-ProRule" id="PRU00176"/>
    </source>
</evidence>
<dbReference type="InterPro" id="IPR012677">
    <property type="entry name" value="Nucleotide-bd_a/b_plait_sf"/>
</dbReference>
<dbReference type="InterPro" id="IPR035979">
    <property type="entry name" value="RBD_domain_sf"/>
</dbReference>
<dbReference type="AlphaFoldDB" id="A0A7J8Y2Z4"/>
<name>A0A7J8Y2Z4_GOSAI</name>
<evidence type="ECO:0000313" key="3">
    <source>
        <dbReference type="EMBL" id="MBA0693951.1"/>
    </source>
</evidence>